<evidence type="ECO:0000313" key="2">
    <source>
        <dbReference type="Proteomes" id="UP000250321"/>
    </source>
</evidence>
<gene>
    <name evidence="1" type="ORF">Pyn_31669</name>
</gene>
<proteinExistence type="predicted"/>
<dbReference type="AlphaFoldDB" id="A0A314XNN9"/>
<name>A0A314XNN9_PRUYE</name>
<reference evidence="1 2" key="1">
    <citation type="submission" date="2018-02" db="EMBL/GenBank/DDBJ databases">
        <title>Draft genome of wild Prunus yedoensis var. nudiflora.</title>
        <authorList>
            <person name="Baek S."/>
            <person name="Kim J.-H."/>
            <person name="Choi K."/>
            <person name="Kim G.-B."/>
            <person name="Cho A."/>
            <person name="Jang H."/>
            <person name="Shin C.-H."/>
            <person name="Yu H.-J."/>
            <person name="Mun J.-H."/>
        </authorList>
    </citation>
    <scope>NUCLEOTIDE SEQUENCE [LARGE SCALE GENOMIC DNA]</scope>
    <source>
        <strain evidence="2">cv. Jeju island</strain>
        <tissue evidence="1">Leaf</tissue>
    </source>
</reference>
<organism evidence="1 2">
    <name type="scientific">Prunus yedoensis var. nudiflora</name>
    <dbReference type="NCBI Taxonomy" id="2094558"/>
    <lineage>
        <taxon>Eukaryota</taxon>
        <taxon>Viridiplantae</taxon>
        <taxon>Streptophyta</taxon>
        <taxon>Embryophyta</taxon>
        <taxon>Tracheophyta</taxon>
        <taxon>Spermatophyta</taxon>
        <taxon>Magnoliopsida</taxon>
        <taxon>eudicotyledons</taxon>
        <taxon>Gunneridae</taxon>
        <taxon>Pentapetalae</taxon>
        <taxon>rosids</taxon>
        <taxon>fabids</taxon>
        <taxon>Rosales</taxon>
        <taxon>Rosaceae</taxon>
        <taxon>Amygdaloideae</taxon>
        <taxon>Amygdaleae</taxon>
        <taxon>Prunus</taxon>
    </lineage>
</organism>
<evidence type="ECO:0000313" key="1">
    <source>
        <dbReference type="EMBL" id="PQP94039.1"/>
    </source>
</evidence>
<sequence length="87" mass="10171">MLDARPSRTAIVSYGHHWFTGIKNYPRNSSFAQDDKNGRNAFEDCRRELWPPLVYWDKEVPSKLIKTVARLIKTLATFGLLEEDMQE</sequence>
<dbReference type="Proteomes" id="UP000250321">
    <property type="component" value="Unassembled WGS sequence"/>
</dbReference>
<dbReference type="EMBL" id="PJQY01002394">
    <property type="protein sequence ID" value="PQP94039.1"/>
    <property type="molecule type" value="Genomic_DNA"/>
</dbReference>
<protein>
    <submittedName>
        <fullName evidence="1">Uncharacterized protein</fullName>
    </submittedName>
</protein>
<comment type="caution">
    <text evidence="1">The sequence shown here is derived from an EMBL/GenBank/DDBJ whole genome shotgun (WGS) entry which is preliminary data.</text>
</comment>
<accession>A0A314XNN9</accession>
<keyword evidence="2" id="KW-1185">Reference proteome</keyword>